<dbReference type="eggNOG" id="COG1104">
    <property type="taxonomic scope" value="Bacteria"/>
</dbReference>
<evidence type="ECO:0000259" key="9">
    <source>
        <dbReference type="Pfam" id="PF00266"/>
    </source>
</evidence>
<proteinExistence type="inferred from homology"/>
<keyword evidence="5" id="KW-0663">Pyridoxal phosphate</keyword>
<keyword evidence="3" id="KW-0808">Transferase</keyword>
<evidence type="ECO:0000313" key="10">
    <source>
        <dbReference type="EMBL" id="ERJ59639.1"/>
    </source>
</evidence>
<comment type="caution">
    <text evidence="10">The sequence shown here is derived from an EMBL/GenBank/DDBJ whole genome shotgun (WGS) entry which is preliminary data.</text>
</comment>
<reference evidence="10 11" key="1">
    <citation type="journal article" date="2013" name="Genome Announc.">
        <title>The Draft Genome Sequence of Sphingomonas paucimobilis Strain HER1398 (Proteobacteria), Host to the Giant PAU Phage, Indicates That It Is a Member of the Genus Sphingobacterium (Bacteroidetes).</title>
        <authorList>
            <person name="White R.A.III."/>
            <person name="Suttle C.A."/>
        </authorList>
    </citation>
    <scope>NUCLEOTIDE SEQUENCE [LARGE SCALE GENOMIC DNA]</scope>
    <source>
        <strain evidence="10 11">HER1398</strain>
    </source>
</reference>
<evidence type="ECO:0000256" key="7">
    <source>
        <dbReference type="ARBA" id="ARBA00023014"/>
    </source>
</evidence>
<dbReference type="Pfam" id="PF00266">
    <property type="entry name" value="Aminotran_5"/>
    <property type="match status" value="1"/>
</dbReference>
<name>U2J3Y2_9SPHI</name>
<evidence type="ECO:0000256" key="5">
    <source>
        <dbReference type="ARBA" id="ARBA00022898"/>
    </source>
</evidence>
<gene>
    <name evidence="10" type="ORF">M472_12735</name>
</gene>
<dbReference type="Gene3D" id="3.40.640.10">
    <property type="entry name" value="Type I PLP-dependent aspartate aminotransferase-like (Major domain)"/>
    <property type="match status" value="1"/>
</dbReference>
<protein>
    <recommendedName>
        <fullName evidence="9">Aminotransferase class V domain-containing protein</fullName>
    </recommendedName>
</protein>
<dbReference type="PATRIC" id="fig|1346330.5.peg.1798"/>
<comment type="catalytic activity">
    <reaction evidence="8">
        <text>(sulfur carrier)-H + L-cysteine = (sulfur carrier)-SH + L-alanine</text>
        <dbReference type="Rhea" id="RHEA:43892"/>
        <dbReference type="Rhea" id="RHEA-COMP:14737"/>
        <dbReference type="Rhea" id="RHEA-COMP:14739"/>
        <dbReference type="ChEBI" id="CHEBI:29917"/>
        <dbReference type="ChEBI" id="CHEBI:35235"/>
        <dbReference type="ChEBI" id="CHEBI:57972"/>
        <dbReference type="ChEBI" id="CHEBI:64428"/>
        <dbReference type="EC" id="2.8.1.7"/>
    </reaction>
</comment>
<evidence type="ECO:0000256" key="1">
    <source>
        <dbReference type="ARBA" id="ARBA00001933"/>
    </source>
</evidence>
<accession>U2J3Y2</accession>
<dbReference type="GO" id="GO:0051536">
    <property type="term" value="F:iron-sulfur cluster binding"/>
    <property type="evidence" value="ECO:0007669"/>
    <property type="project" value="UniProtKB-KW"/>
</dbReference>
<sequence length="390" mass="43563">MIYLDNNATSRLDERVLDRMLPYLREDYANASSLQHKMGRHANQAIEEARNTIAKVLQTQPKEIFFTSSATESINMVLRGVFERYQSKGKHIITCQTEHKATLTTCEYLEKKGAKVTYLPVNKSGAIDLDELKNRITAQTILVSLMSVNNETGVIHPIKEIAEICQAKDVLFFCDSTQSIGKQAFDLTTYPIDICCLSAHKFHGPKGIGALFVRRKTKPIQIAPLITGGNQEQALRGGTYNVPSIVGMGTAILHTKEVDYTAIRQLRDYFEDRIQHEIEETIVNAQEAHRICNTSNITFRHVRANEIMTKISDIAVSSGSACVSGSRDSSHVLKAMGLTDEDAFCSLRFSLSKYSTAQEIDQTVEALKTAVSTIRQHSPIWQMYKKGLLG</sequence>
<dbReference type="SUPFAM" id="SSF53383">
    <property type="entry name" value="PLP-dependent transferases"/>
    <property type="match status" value="1"/>
</dbReference>
<feature type="domain" description="Aminotransferase class V" evidence="9">
    <location>
        <begin position="2"/>
        <end position="362"/>
    </location>
</feature>
<dbReference type="EMBL" id="ATDL01000014">
    <property type="protein sequence ID" value="ERJ59639.1"/>
    <property type="molecule type" value="Genomic_DNA"/>
</dbReference>
<dbReference type="Gene3D" id="3.90.1150.10">
    <property type="entry name" value="Aspartate Aminotransferase, domain 1"/>
    <property type="match status" value="1"/>
</dbReference>
<dbReference type="Gene3D" id="1.10.260.50">
    <property type="match status" value="1"/>
</dbReference>
<organism evidence="10 11">
    <name type="scientific">Sphingobacterium paucimobilis HER1398</name>
    <dbReference type="NCBI Taxonomy" id="1346330"/>
    <lineage>
        <taxon>Bacteria</taxon>
        <taxon>Pseudomonadati</taxon>
        <taxon>Bacteroidota</taxon>
        <taxon>Sphingobacteriia</taxon>
        <taxon>Sphingobacteriales</taxon>
        <taxon>Sphingobacteriaceae</taxon>
        <taxon>Sphingobacterium</taxon>
    </lineage>
</organism>
<dbReference type="OrthoDB" id="9804366at2"/>
<comment type="similarity">
    <text evidence="2">Belongs to the class-V pyridoxal-phosphate-dependent aminotransferase family. NifS/IscS subfamily.</text>
</comment>
<dbReference type="InterPro" id="IPR015422">
    <property type="entry name" value="PyrdxlP-dep_Trfase_small"/>
</dbReference>
<evidence type="ECO:0000256" key="4">
    <source>
        <dbReference type="ARBA" id="ARBA00022723"/>
    </source>
</evidence>
<dbReference type="InterPro" id="IPR015421">
    <property type="entry name" value="PyrdxlP-dep_Trfase_major"/>
</dbReference>
<keyword evidence="4" id="KW-0479">Metal-binding</keyword>
<dbReference type="Proteomes" id="UP000016584">
    <property type="component" value="Unassembled WGS sequence"/>
</dbReference>
<dbReference type="InterPro" id="IPR016454">
    <property type="entry name" value="Cysteine_dSase"/>
</dbReference>
<dbReference type="PANTHER" id="PTHR11601">
    <property type="entry name" value="CYSTEINE DESULFURYLASE FAMILY MEMBER"/>
    <property type="match status" value="1"/>
</dbReference>
<comment type="cofactor">
    <cofactor evidence="1">
        <name>pyridoxal 5'-phosphate</name>
        <dbReference type="ChEBI" id="CHEBI:597326"/>
    </cofactor>
</comment>
<dbReference type="InterPro" id="IPR015424">
    <property type="entry name" value="PyrdxlP-dep_Trfase"/>
</dbReference>
<evidence type="ECO:0000256" key="6">
    <source>
        <dbReference type="ARBA" id="ARBA00023004"/>
    </source>
</evidence>
<dbReference type="PANTHER" id="PTHR11601:SF34">
    <property type="entry name" value="CYSTEINE DESULFURASE"/>
    <property type="match status" value="1"/>
</dbReference>
<keyword evidence="7" id="KW-0411">Iron-sulfur</keyword>
<dbReference type="STRING" id="1346330.M472_12735"/>
<keyword evidence="11" id="KW-1185">Reference proteome</keyword>
<evidence type="ECO:0000256" key="8">
    <source>
        <dbReference type="ARBA" id="ARBA00050776"/>
    </source>
</evidence>
<dbReference type="GO" id="GO:0031071">
    <property type="term" value="F:cysteine desulfurase activity"/>
    <property type="evidence" value="ECO:0007669"/>
    <property type="project" value="UniProtKB-EC"/>
</dbReference>
<dbReference type="GO" id="GO:0046872">
    <property type="term" value="F:metal ion binding"/>
    <property type="evidence" value="ECO:0007669"/>
    <property type="project" value="UniProtKB-KW"/>
</dbReference>
<dbReference type="AlphaFoldDB" id="U2J3Y2"/>
<evidence type="ECO:0000256" key="3">
    <source>
        <dbReference type="ARBA" id="ARBA00022679"/>
    </source>
</evidence>
<dbReference type="PIRSF" id="PIRSF005572">
    <property type="entry name" value="NifS"/>
    <property type="match status" value="1"/>
</dbReference>
<keyword evidence="6" id="KW-0408">Iron</keyword>
<evidence type="ECO:0000256" key="2">
    <source>
        <dbReference type="ARBA" id="ARBA00006490"/>
    </source>
</evidence>
<evidence type="ECO:0000313" key="11">
    <source>
        <dbReference type="Proteomes" id="UP000016584"/>
    </source>
</evidence>
<dbReference type="InterPro" id="IPR000192">
    <property type="entry name" value="Aminotrans_V_dom"/>
</dbReference>
<dbReference type="RefSeq" id="WP_021069972.1">
    <property type="nucleotide sequence ID" value="NZ_ATDL01000014.1"/>
</dbReference>